<dbReference type="Proteomes" id="UP000000844">
    <property type="component" value="Chromosome"/>
</dbReference>
<dbReference type="EMBL" id="CP001778">
    <property type="protein sequence ID" value="ADD42659.1"/>
    <property type="molecule type" value="Genomic_DNA"/>
</dbReference>
<evidence type="ECO:0000256" key="1">
    <source>
        <dbReference type="SAM" id="Phobius"/>
    </source>
</evidence>
<reference evidence="2 3" key="1">
    <citation type="journal article" date="2009" name="Stand. Genomic Sci.">
        <title>Complete genome sequence of Stackebrandtia nassauensis type strain (LLR-40K-21).</title>
        <authorList>
            <person name="Munk C."/>
            <person name="Lapidus A."/>
            <person name="Copeland A."/>
            <person name="Jando M."/>
            <person name="Mayilraj S."/>
            <person name="Glavina Del Rio T."/>
            <person name="Nolan M."/>
            <person name="Chen F."/>
            <person name="Lucas S."/>
            <person name="Tice H."/>
            <person name="Cheng J.F."/>
            <person name="Han C."/>
            <person name="Detter J.C."/>
            <person name="Bruce D."/>
            <person name="Goodwin L."/>
            <person name="Chain P."/>
            <person name="Pitluck S."/>
            <person name="Goker M."/>
            <person name="Ovchinikova G."/>
            <person name="Pati A."/>
            <person name="Ivanova N."/>
            <person name="Mavromatis K."/>
            <person name="Chen A."/>
            <person name="Palaniappan K."/>
            <person name="Land M."/>
            <person name="Hauser L."/>
            <person name="Chang Y.J."/>
            <person name="Jeffries C.D."/>
            <person name="Bristow J."/>
            <person name="Eisen J.A."/>
            <person name="Markowitz V."/>
            <person name="Hugenholtz P."/>
            <person name="Kyrpides N.C."/>
            <person name="Klenk H.P."/>
        </authorList>
    </citation>
    <scope>NUCLEOTIDE SEQUENCE [LARGE SCALE GENOMIC DNA]</scope>
    <source>
        <strain evidence="3">DSM 44728 / CIP 108903 / NRRL B-16338 / NBRC 102104 / LLR-40K-21</strain>
    </source>
</reference>
<feature type="transmembrane region" description="Helical" evidence="1">
    <location>
        <begin position="35"/>
        <end position="62"/>
    </location>
</feature>
<dbReference type="STRING" id="446470.Snas_2985"/>
<feature type="transmembrane region" description="Helical" evidence="1">
    <location>
        <begin position="74"/>
        <end position="95"/>
    </location>
</feature>
<evidence type="ECO:0000313" key="3">
    <source>
        <dbReference type="Proteomes" id="UP000000844"/>
    </source>
</evidence>
<sequence length="141" mass="14757">MRFVRVVLIVTGVGFAAWGAAGLLAEQSPADLTGLAVWLGMAVAVHDGLLAPLSLLAGALAWRALRPLPRPVRQFTTGGLLVAGTLALLALPLLIRYPVVSNPTALPQSYGSNLGWLLVTVLGATGVVTLAGWWRGRRGRD</sequence>
<dbReference type="RefSeq" id="WP_013018230.1">
    <property type="nucleotide sequence ID" value="NC_013947.1"/>
</dbReference>
<proteinExistence type="predicted"/>
<dbReference type="KEGG" id="sna:Snas_2985"/>
<protein>
    <submittedName>
        <fullName evidence="2">Sulphate transporter</fullName>
    </submittedName>
</protein>
<keyword evidence="1" id="KW-1133">Transmembrane helix</keyword>
<keyword evidence="1" id="KW-0472">Membrane</keyword>
<keyword evidence="1" id="KW-0812">Transmembrane</keyword>
<accession>D3Q9H7</accession>
<gene>
    <name evidence="2" type="ordered locus">Snas_2985</name>
</gene>
<organism evidence="2 3">
    <name type="scientific">Stackebrandtia nassauensis (strain DSM 44728 / CIP 108903 / NRRL B-16338 / NBRC 102104 / LLR-40K-21)</name>
    <dbReference type="NCBI Taxonomy" id="446470"/>
    <lineage>
        <taxon>Bacteria</taxon>
        <taxon>Bacillati</taxon>
        <taxon>Actinomycetota</taxon>
        <taxon>Actinomycetes</taxon>
        <taxon>Glycomycetales</taxon>
        <taxon>Glycomycetaceae</taxon>
        <taxon>Stackebrandtia</taxon>
    </lineage>
</organism>
<evidence type="ECO:0000313" key="2">
    <source>
        <dbReference type="EMBL" id="ADD42659.1"/>
    </source>
</evidence>
<feature type="transmembrane region" description="Helical" evidence="1">
    <location>
        <begin position="115"/>
        <end position="134"/>
    </location>
</feature>
<dbReference type="HOGENOM" id="CLU_129901_0_0_11"/>
<name>D3Q9H7_STANL</name>
<keyword evidence="3" id="KW-1185">Reference proteome</keyword>
<dbReference type="AlphaFoldDB" id="D3Q9H7"/>